<evidence type="ECO:0000256" key="1">
    <source>
        <dbReference type="SAM" id="MobiDB-lite"/>
    </source>
</evidence>
<feature type="region of interest" description="Disordered" evidence="1">
    <location>
        <begin position="177"/>
        <end position="200"/>
    </location>
</feature>
<dbReference type="InParanoid" id="A0A6J0C4H4"/>
<dbReference type="Pfam" id="PF15868">
    <property type="entry name" value="MBF2"/>
    <property type="match status" value="1"/>
</dbReference>
<name>A0A6J0C4H4_NEOLC</name>
<dbReference type="Proteomes" id="UP000829291">
    <property type="component" value="Chromosome 7"/>
</dbReference>
<keyword evidence="2" id="KW-1133">Transmembrane helix</keyword>
<gene>
    <name evidence="4" type="primary">LOC107225407</name>
</gene>
<evidence type="ECO:0000256" key="2">
    <source>
        <dbReference type="SAM" id="Phobius"/>
    </source>
</evidence>
<keyword evidence="2" id="KW-0812">Transmembrane</keyword>
<feature type="region of interest" description="Disordered" evidence="1">
    <location>
        <begin position="241"/>
        <end position="271"/>
    </location>
</feature>
<dbReference type="InterPro" id="IPR031734">
    <property type="entry name" value="MBF2"/>
</dbReference>
<evidence type="ECO:0000313" key="3">
    <source>
        <dbReference type="Proteomes" id="UP000829291"/>
    </source>
</evidence>
<evidence type="ECO:0000313" key="4">
    <source>
        <dbReference type="RefSeq" id="XP_015521350.2"/>
    </source>
</evidence>
<accession>A0A6J0C4H4</accession>
<feature type="compositionally biased region" description="Polar residues" evidence="1">
    <location>
        <begin position="243"/>
        <end position="256"/>
    </location>
</feature>
<dbReference type="RefSeq" id="XP_015521350.2">
    <property type="nucleotide sequence ID" value="XM_015665864.2"/>
</dbReference>
<keyword evidence="3" id="KW-1185">Reference proteome</keyword>
<dbReference type="AlphaFoldDB" id="A0A6J0C4H4"/>
<keyword evidence="2" id="KW-0472">Membrane</keyword>
<feature type="transmembrane region" description="Helical" evidence="2">
    <location>
        <begin position="20"/>
        <end position="40"/>
    </location>
</feature>
<sequence length="565" mass="63505">MLSEDPEGVKFRTPDYRGLYFFLIIIFASTLSGVSSRSVVTEGDKRADDFFAKSVSTTVNEPNRIRDNALKERKYTRNTGTEAVGCDFRRAFMLTMRPEETRSTPEKPNDPLIARFRREDKEMVTRNVSTSKDYMSSYYAQRKAIMDKFNLQKNEITKRRERAEKLIAEAKRAKEAKVQVHTERNDFTQDRGRAEDTPCPPSVVTYSPDLASTVFPVPNSGADLRGKVNLANRYHSTIPDINFNDTQTATPESKGSFTDPIEEGTPKNSSDFNLYFDEDSSPTVATPRLLENNDIDLVVSERNSLKQKRDNETLIVDLGAHLTASSRGNESTSEELESIFQWETPATDKTFTRPNTVVISANGQSDNSSQALASQGSMVKVETSPEVQVTKSIENVKTDTMVYRNSTHEIVAINGAVSSIKRIDDVPANVDQDMKNRNMTDSTMSETAEIGGARESEWCEECPHDYRWGECEGILFYQHNIFLRNRGPSAVDAVFGMDTEGPVYITCVEALRYNQTRGIVSLHSGGPAHNFAKLRVRGFHGEGFSYIMKVWGVSSEKFHESTSYQ</sequence>
<dbReference type="GeneID" id="107225407"/>
<protein>
    <submittedName>
        <fullName evidence="4">Uncharacterized protein LOC107225407 isoform X1</fullName>
    </submittedName>
</protein>
<proteinExistence type="predicted"/>
<reference evidence="4" key="1">
    <citation type="submission" date="2025-08" db="UniProtKB">
        <authorList>
            <consortium name="RefSeq"/>
        </authorList>
    </citation>
    <scope>IDENTIFICATION</scope>
    <source>
        <tissue evidence="4">Thorax and Abdomen</tissue>
    </source>
</reference>
<dbReference type="KEGG" id="nlo:107225407"/>
<organism evidence="4">
    <name type="scientific">Neodiprion lecontei</name>
    <name type="common">Redheaded pine sawfly</name>
    <dbReference type="NCBI Taxonomy" id="441921"/>
    <lineage>
        <taxon>Eukaryota</taxon>
        <taxon>Metazoa</taxon>
        <taxon>Ecdysozoa</taxon>
        <taxon>Arthropoda</taxon>
        <taxon>Hexapoda</taxon>
        <taxon>Insecta</taxon>
        <taxon>Pterygota</taxon>
        <taxon>Neoptera</taxon>
        <taxon>Endopterygota</taxon>
        <taxon>Hymenoptera</taxon>
        <taxon>Tenthredinoidea</taxon>
        <taxon>Diprionidae</taxon>
        <taxon>Diprioninae</taxon>
        <taxon>Neodiprion</taxon>
    </lineage>
</organism>
<dbReference type="OrthoDB" id="8192785at2759"/>
<feature type="compositionally biased region" description="Basic and acidic residues" evidence="1">
    <location>
        <begin position="177"/>
        <end position="196"/>
    </location>
</feature>